<evidence type="ECO:0000256" key="2">
    <source>
        <dbReference type="ARBA" id="ARBA00023127"/>
    </source>
</evidence>
<feature type="domain" description="Cyclin C-terminal" evidence="7">
    <location>
        <begin position="370"/>
        <end position="486"/>
    </location>
</feature>
<feature type="region of interest" description="Disordered" evidence="5">
    <location>
        <begin position="1"/>
        <end position="44"/>
    </location>
</feature>
<dbReference type="EMBL" id="GFDF01003168">
    <property type="protein sequence ID" value="JAV10916.1"/>
    <property type="molecule type" value="Transcribed_RNA"/>
</dbReference>
<feature type="region of interest" description="Disordered" evidence="5">
    <location>
        <begin position="174"/>
        <end position="218"/>
    </location>
</feature>
<organism evidence="8">
    <name type="scientific">Nyssomyia neivai</name>
    <dbReference type="NCBI Taxonomy" id="330878"/>
    <lineage>
        <taxon>Eukaryota</taxon>
        <taxon>Metazoa</taxon>
        <taxon>Ecdysozoa</taxon>
        <taxon>Arthropoda</taxon>
        <taxon>Hexapoda</taxon>
        <taxon>Insecta</taxon>
        <taxon>Pterygota</taxon>
        <taxon>Neoptera</taxon>
        <taxon>Endopterygota</taxon>
        <taxon>Diptera</taxon>
        <taxon>Nematocera</taxon>
        <taxon>Psychodoidea</taxon>
        <taxon>Psychodidae</taxon>
        <taxon>Nyssomyia</taxon>
    </lineage>
</organism>
<evidence type="ECO:0000256" key="4">
    <source>
        <dbReference type="RuleBase" id="RU000383"/>
    </source>
</evidence>
<feature type="compositionally biased region" description="Polar residues" evidence="5">
    <location>
        <begin position="12"/>
        <end position="25"/>
    </location>
</feature>
<dbReference type="FunFam" id="1.10.472.10:FF:000001">
    <property type="entry name" value="G2/mitotic-specific cyclin"/>
    <property type="match status" value="1"/>
</dbReference>
<feature type="domain" description="Cyclin-like" evidence="6">
    <location>
        <begin position="277"/>
        <end position="361"/>
    </location>
</feature>
<dbReference type="SMART" id="SM00385">
    <property type="entry name" value="CYCLIN"/>
    <property type="match status" value="2"/>
</dbReference>
<dbReference type="SUPFAM" id="SSF47954">
    <property type="entry name" value="Cyclin-like"/>
    <property type="match status" value="2"/>
</dbReference>
<dbReference type="GO" id="GO:0044772">
    <property type="term" value="P:mitotic cell cycle phase transition"/>
    <property type="evidence" value="ECO:0007669"/>
    <property type="project" value="InterPro"/>
</dbReference>
<keyword evidence="1" id="KW-0132">Cell division</keyword>
<sequence>MASMQGVRVTRSKANSSISDQNVLPTRNKRKAEQSPLRNGKVKRSALGNLTNAAVEQLADTKLASMIQPVKKAIKCAVHGKKGAKAKEVASKNKTEPPQVVALPPEKHDEEGDVLEDLPSLTRPVTRSAAARKTVVQESTVVKPKDHFEPVKAPQRRISNEFEKTSESVYMTALDDTPSSRWSTSTTQSDTKSRSSVSSFEDDGKLRPPTPCKVTRDPVPKTIDDFDMENILDPFQVSEYAPDIFEYLKDREKLFPIEPYMDKQPSLSSWMRALLVDWMVEVQESFELNHETLYLAVKLVDMYLSKVVVSKEKLQLLGATAMLISCKFDERVPPLIDDFLYVCDGAYNSRELITIEREIFRTIGYDLGIPLSYRFLRRYARCGKIDMPVLTLARYILELSLMDYDTIVLSDSKLAAGALYIALKMTGTRDWDDTLQYYSGYQVKDFIRVAIVLNNGLHKKFKEPLSTIKKKYSHKIFHEVSKKPLIKSMKLCGDHMTLKEFMDCT</sequence>
<name>A0A1L8DWW8_9DIPT</name>
<dbReference type="Gene3D" id="1.10.472.10">
    <property type="entry name" value="Cyclin-like"/>
    <property type="match status" value="2"/>
</dbReference>
<feature type="compositionally biased region" description="Polar residues" evidence="5">
    <location>
        <begin position="177"/>
        <end position="199"/>
    </location>
</feature>
<dbReference type="SMART" id="SM01332">
    <property type="entry name" value="Cyclin_C"/>
    <property type="match status" value="1"/>
</dbReference>
<dbReference type="InterPro" id="IPR036915">
    <property type="entry name" value="Cyclin-like_sf"/>
</dbReference>
<feature type="domain" description="Cyclin-like" evidence="6">
    <location>
        <begin position="374"/>
        <end position="455"/>
    </location>
</feature>
<dbReference type="PANTHER" id="PTHR10177">
    <property type="entry name" value="CYCLINS"/>
    <property type="match status" value="1"/>
</dbReference>
<dbReference type="InterPro" id="IPR006671">
    <property type="entry name" value="Cyclin_N"/>
</dbReference>
<evidence type="ECO:0000256" key="1">
    <source>
        <dbReference type="ARBA" id="ARBA00022618"/>
    </source>
</evidence>
<dbReference type="InterPro" id="IPR013763">
    <property type="entry name" value="Cyclin-like_dom"/>
</dbReference>
<dbReference type="Pfam" id="PF02984">
    <property type="entry name" value="Cyclin_C"/>
    <property type="match status" value="1"/>
</dbReference>
<evidence type="ECO:0000313" key="8">
    <source>
        <dbReference type="EMBL" id="JAV10916.1"/>
    </source>
</evidence>
<evidence type="ECO:0000256" key="3">
    <source>
        <dbReference type="ARBA" id="ARBA00023306"/>
    </source>
</evidence>
<dbReference type="InterPro" id="IPR046965">
    <property type="entry name" value="Cyclin_A/B-like"/>
</dbReference>
<dbReference type="AlphaFoldDB" id="A0A1L8DWW8"/>
<comment type="similarity">
    <text evidence="4">Belongs to the cyclin family.</text>
</comment>
<feature type="compositionally biased region" description="Basic and acidic residues" evidence="5">
    <location>
        <begin position="85"/>
        <end position="95"/>
    </location>
</feature>
<evidence type="ECO:0000259" key="6">
    <source>
        <dbReference type="SMART" id="SM00385"/>
    </source>
</evidence>
<proteinExistence type="inferred from homology"/>
<keyword evidence="3" id="KW-0131">Cell cycle</keyword>
<dbReference type="GO" id="GO:0005634">
    <property type="term" value="C:nucleus"/>
    <property type="evidence" value="ECO:0007669"/>
    <property type="project" value="UniProtKB-ARBA"/>
</dbReference>
<dbReference type="CDD" id="cd20508">
    <property type="entry name" value="CYCLIN_CCNB3_rpt1"/>
    <property type="match status" value="1"/>
</dbReference>
<accession>A0A1L8DWW8</accession>
<dbReference type="GO" id="GO:0016538">
    <property type="term" value="F:cyclin-dependent protein serine/threonine kinase regulator activity"/>
    <property type="evidence" value="ECO:0007669"/>
    <property type="project" value="InterPro"/>
</dbReference>
<protein>
    <submittedName>
        <fullName evidence="8">Putative g2/mitotic-specific cyclin a</fullName>
    </submittedName>
</protein>
<evidence type="ECO:0000256" key="5">
    <source>
        <dbReference type="SAM" id="MobiDB-lite"/>
    </source>
</evidence>
<evidence type="ECO:0000259" key="7">
    <source>
        <dbReference type="SMART" id="SM01332"/>
    </source>
</evidence>
<dbReference type="InterPro" id="IPR004367">
    <property type="entry name" value="Cyclin_C-dom"/>
</dbReference>
<dbReference type="GO" id="GO:0051301">
    <property type="term" value="P:cell division"/>
    <property type="evidence" value="ECO:0007669"/>
    <property type="project" value="UniProtKB-KW"/>
</dbReference>
<reference evidence="8" key="1">
    <citation type="submission" date="2016-12" db="EMBL/GenBank/DDBJ databases">
        <title>An insight into the sialome and mialome of the sand fly, Nyssomyia neivai.</title>
        <authorList>
            <person name="Sebastian V."/>
            <person name="Goulart T.M."/>
            <person name="Oliveira W."/>
            <person name="Calvo E."/>
            <person name="Oliveira L.F."/>
            <person name="Pinto M.C."/>
            <person name="Rosselino A.M."/>
            <person name="Ribeiro J.M."/>
        </authorList>
    </citation>
    <scope>NUCLEOTIDE SEQUENCE</scope>
</reference>
<dbReference type="PIRSF" id="PIRSF001771">
    <property type="entry name" value="Cyclin_A_B_D_E"/>
    <property type="match status" value="1"/>
</dbReference>
<keyword evidence="2 4" id="KW-0195">Cyclin</keyword>
<feature type="region of interest" description="Disordered" evidence="5">
    <location>
        <begin position="81"/>
        <end position="112"/>
    </location>
</feature>
<dbReference type="InterPro" id="IPR039361">
    <property type="entry name" value="Cyclin"/>
</dbReference>
<dbReference type="Pfam" id="PF00134">
    <property type="entry name" value="Cyclin_N"/>
    <property type="match status" value="1"/>
</dbReference>